<dbReference type="Proteomes" id="UP000646738">
    <property type="component" value="Unassembled WGS sequence"/>
</dbReference>
<gene>
    <name evidence="2" type="ORF">Srubr_05120</name>
</gene>
<evidence type="ECO:0000256" key="1">
    <source>
        <dbReference type="SAM" id="MobiDB-lite"/>
    </source>
</evidence>
<feature type="region of interest" description="Disordered" evidence="1">
    <location>
        <begin position="54"/>
        <end position="77"/>
    </location>
</feature>
<feature type="compositionally biased region" description="Pro residues" evidence="1">
    <location>
        <begin position="55"/>
        <end position="69"/>
    </location>
</feature>
<evidence type="ECO:0000313" key="2">
    <source>
        <dbReference type="EMBL" id="GHI50666.1"/>
    </source>
</evidence>
<proteinExistence type="predicted"/>
<reference evidence="3" key="1">
    <citation type="submission" date="2023-07" db="EMBL/GenBank/DDBJ databases">
        <title>Whole genome shotgun sequence of Streptomyces achromogenes subsp. rubradiris NBRC 14000.</title>
        <authorList>
            <person name="Komaki H."/>
            <person name="Tamura T."/>
        </authorList>
    </citation>
    <scope>NUCLEOTIDE SEQUENCE [LARGE SCALE GENOMIC DNA]</scope>
    <source>
        <strain evidence="3">NBRC 14000</strain>
    </source>
</reference>
<protein>
    <submittedName>
        <fullName evidence="2">Uncharacterized protein</fullName>
    </submittedName>
</protein>
<comment type="caution">
    <text evidence="2">The sequence shown here is derived from an EMBL/GenBank/DDBJ whole genome shotgun (WGS) entry which is preliminary data.</text>
</comment>
<dbReference type="RefSeq" id="WP_189993222.1">
    <property type="nucleotide sequence ID" value="NZ_BNCB01000005.1"/>
</dbReference>
<accession>A0ABQ3R476</accession>
<name>A0ABQ3R476_STRRR</name>
<sequence length="77" mass="8103">MSPRPTPVLDGDTVYRVVWIPGTDRLGGWCWCGESRDCEDPVELWEWLLAHPAGHPGPGPAPAPAPSAPGPGHVVGA</sequence>
<dbReference type="EMBL" id="BNEA01000001">
    <property type="protein sequence ID" value="GHI50666.1"/>
    <property type="molecule type" value="Genomic_DNA"/>
</dbReference>
<organism evidence="2 3">
    <name type="scientific">Streptomyces rubradiris</name>
    <name type="common">Streptomyces achromogenes subsp. rubradiris</name>
    <dbReference type="NCBI Taxonomy" id="285531"/>
    <lineage>
        <taxon>Bacteria</taxon>
        <taxon>Bacillati</taxon>
        <taxon>Actinomycetota</taxon>
        <taxon>Actinomycetes</taxon>
        <taxon>Kitasatosporales</taxon>
        <taxon>Streptomycetaceae</taxon>
        <taxon>Streptomyces</taxon>
    </lineage>
</organism>
<keyword evidence="3" id="KW-1185">Reference proteome</keyword>
<evidence type="ECO:0000313" key="3">
    <source>
        <dbReference type="Proteomes" id="UP000646738"/>
    </source>
</evidence>